<dbReference type="Proteomes" id="UP000064967">
    <property type="component" value="Chromosome"/>
</dbReference>
<sequence>MMQAGPAPRAAELVAIAEESEKRLPCSDGDRRIERRLDAAGEPAFVVRACGRRLAFYVDCRTEDPSSAPRRCRVTTTSAPIEIDEAAHPGVHVRMCGEHGWGGPMFEPDGASNGLSMEEFREFALRLQSSVAEVRSVGYGPCLCPKDSTAWCALAYVDPKADFDAAAARIADALTAPGPKMRVRFGVELPKSPH</sequence>
<organism evidence="1 2">
    <name type="scientific">Labilithrix luteola</name>
    <dbReference type="NCBI Taxonomy" id="1391654"/>
    <lineage>
        <taxon>Bacteria</taxon>
        <taxon>Pseudomonadati</taxon>
        <taxon>Myxococcota</taxon>
        <taxon>Polyangia</taxon>
        <taxon>Polyangiales</taxon>
        <taxon>Labilitrichaceae</taxon>
        <taxon>Labilithrix</taxon>
    </lineage>
</organism>
<gene>
    <name evidence="1" type="ORF">AKJ09_07728</name>
</gene>
<reference evidence="1 2" key="1">
    <citation type="submission" date="2015-08" db="EMBL/GenBank/DDBJ databases">
        <authorList>
            <person name="Babu N.S."/>
            <person name="Beckwith C.J."/>
            <person name="Beseler K.G."/>
            <person name="Brison A."/>
            <person name="Carone J.V."/>
            <person name="Caskin T.P."/>
            <person name="Diamond M."/>
            <person name="Durham M.E."/>
            <person name="Foxe J.M."/>
            <person name="Go M."/>
            <person name="Henderson B.A."/>
            <person name="Jones I.B."/>
            <person name="McGettigan J.A."/>
            <person name="Micheletti S.J."/>
            <person name="Nasrallah M.E."/>
            <person name="Ortiz D."/>
            <person name="Piller C.R."/>
            <person name="Privatt S.R."/>
            <person name="Schneider S.L."/>
            <person name="Sharp S."/>
            <person name="Smith T.C."/>
            <person name="Stanton J.D."/>
            <person name="Ullery H.E."/>
            <person name="Wilson R.J."/>
            <person name="Serrano M.G."/>
            <person name="Buck G."/>
            <person name="Lee V."/>
            <person name="Wang Y."/>
            <person name="Carvalho R."/>
            <person name="Voegtly L."/>
            <person name="Shi R."/>
            <person name="Duckworth R."/>
            <person name="Johnson A."/>
            <person name="Loviza R."/>
            <person name="Walstead R."/>
            <person name="Shah Z."/>
            <person name="Kiflezghi M."/>
            <person name="Wade K."/>
            <person name="Ball S.L."/>
            <person name="Bradley K.W."/>
            <person name="Asai D.J."/>
            <person name="Bowman C.A."/>
            <person name="Russell D.A."/>
            <person name="Pope W.H."/>
            <person name="Jacobs-Sera D."/>
            <person name="Hendrix R.W."/>
            <person name="Hatfull G.F."/>
        </authorList>
    </citation>
    <scope>NUCLEOTIDE SEQUENCE [LARGE SCALE GENOMIC DNA]</scope>
    <source>
        <strain evidence="1 2">DSM 27648</strain>
    </source>
</reference>
<protein>
    <submittedName>
        <fullName evidence="1">Uncharacterized protein</fullName>
    </submittedName>
</protein>
<proteinExistence type="predicted"/>
<dbReference type="RefSeq" id="WP_146652231.1">
    <property type="nucleotide sequence ID" value="NZ_CP012333.1"/>
</dbReference>
<accession>A0A0K1Q6M7</accession>
<dbReference type="EMBL" id="CP012333">
    <property type="protein sequence ID" value="AKV01065.1"/>
    <property type="molecule type" value="Genomic_DNA"/>
</dbReference>
<evidence type="ECO:0000313" key="1">
    <source>
        <dbReference type="EMBL" id="AKV01065.1"/>
    </source>
</evidence>
<dbReference type="KEGG" id="llu:AKJ09_07728"/>
<name>A0A0K1Q6M7_9BACT</name>
<evidence type="ECO:0000313" key="2">
    <source>
        <dbReference type="Proteomes" id="UP000064967"/>
    </source>
</evidence>
<keyword evidence="2" id="KW-1185">Reference proteome</keyword>
<dbReference type="AlphaFoldDB" id="A0A0K1Q6M7"/>
<dbReference type="STRING" id="1391654.AKJ09_07728"/>